<reference evidence="5" key="3">
    <citation type="submission" date="2023-05" db="EMBL/GenBank/DDBJ databases">
        <authorList>
            <person name="Smith C.H."/>
        </authorList>
    </citation>
    <scope>NUCLEOTIDE SEQUENCE</scope>
    <source>
        <strain evidence="5">CHS0354</strain>
        <tissue evidence="5">Mantle</tissue>
    </source>
</reference>
<dbReference type="GO" id="GO:0032511">
    <property type="term" value="P:late endosome to vacuole transport via multivesicular body sorting pathway"/>
    <property type="evidence" value="ECO:0007669"/>
    <property type="project" value="TreeGrafter"/>
</dbReference>
<dbReference type="Gene3D" id="1.10.287.1060">
    <property type="entry name" value="ESAT-6-like"/>
    <property type="match status" value="1"/>
</dbReference>
<feature type="region of interest" description="Disordered" evidence="4">
    <location>
        <begin position="1"/>
        <end position="25"/>
    </location>
</feature>
<evidence type="ECO:0000256" key="2">
    <source>
        <dbReference type="ARBA" id="ARBA00006190"/>
    </source>
</evidence>
<gene>
    <name evidence="5" type="ORF">CHS0354_024758</name>
</gene>
<comment type="caution">
    <text evidence="5">The sequence shown here is derived from an EMBL/GenBank/DDBJ whole genome shotgun (WGS) entry which is preliminary data.</text>
</comment>
<organism evidence="5 6">
    <name type="scientific">Potamilus streckersoni</name>
    <dbReference type="NCBI Taxonomy" id="2493646"/>
    <lineage>
        <taxon>Eukaryota</taxon>
        <taxon>Metazoa</taxon>
        <taxon>Spiralia</taxon>
        <taxon>Lophotrochozoa</taxon>
        <taxon>Mollusca</taxon>
        <taxon>Bivalvia</taxon>
        <taxon>Autobranchia</taxon>
        <taxon>Heteroconchia</taxon>
        <taxon>Palaeoheterodonta</taxon>
        <taxon>Unionida</taxon>
        <taxon>Unionoidea</taxon>
        <taxon>Unionidae</taxon>
        <taxon>Ambleminae</taxon>
        <taxon>Lampsilini</taxon>
        <taxon>Potamilus</taxon>
    </lineage>
</organism>
<dbReference type="Pfam" id="PF03357">
    <property type="entry name" value="Snf7"/>
    <property type="match status" value="1"/>
</dbReference>
<keyword evidence="6" id="KW-1185">Reference proteome</keyword>
<dbReference type="GO" id="GO:0006900">
    <property type="term" value="P:vesicle budding from membrane"/>
    <property type="evidence" value="ECO:0007669"/>
    <property type="project" value="TreeGrafter"/>
</dbReference>
<reference evidence="5" key="1">
    <citation type="journal article" date="2021" name="Genome Biol. Evol.">
        <title>A High-Quality Reference Genome for a Parasitic Bivalve with Doubly Uniparental Inheritance (Bivalvia: Unionida).</title>
        <authorList>
            <person name="Smith C.H."/>
        </authorList>
    </citation>
    <scope>NUCLEOTIDE SEQUENCE</scope>
    <source>
        <strain evidence="5">CHS0354</strain>
    </source>
</reference>
<evidence type="ECO:0000256" key="4">
    <source>
        <dbReference type="SAM" id="MobiDB-lite"/>
    </source>
</evidence>
<dbReference type="GO" id="GO:0005771">
    <property type="term" value="C:multivesicular body"/>
    <property type="evidence" value="ECO:0007669"/>
    <property type="project" value="TreeGrafter"/>
</dbReference>
<dbReference type="PANTHER" id="PTHR22761">
    <property type="entry name" value="CHARGED MULTIVESICULAR BODY PROTEIN"/>
    <property type="match status" value="1"/>
</dbReference>
<evidence type="ECO:0000313" key="5">
    <source>
        <dbReference type="EMBL" id="KAK3581215.1"/>
    </source>
</evidence>
<dbReference type="GO" id="GO:0000815">
    <property type="term" value="C:ESCRT III complex"/>
    <property type="evidence" value="ECO:0007669"/>
    <property type="project" value="TreeGrafter"/>
</dbReference>
<dbReference type="InterPro" id="IPR005024">
    <property type="entry name" value="Snf7_fam"/>
</dbReference>
<comment type="similarity">
    <text evidence="2">Belongs to the SNF7 family.</text>
</comment>
<dbReference type="GO" id="GO:0009898">
    <property type="term" value="C:cytoplasmic side of plasma membrane"/>
    <property type="evidence" value="ECO:0007669"/>
    <property type="project" value="TreeGrafter"/>
</dbReference>
<name>A0AAE0RXM9_9BIVA</name>
<keyword evidence="3" id="KW-0967">Endosome</keyword>
<feature type="compositionally biased region" description="Basic and acidic residues" evidence="4">
    <location>
        <begin position="16"/>
        <end position="25"/>
    </location>
</feature>
<dbReference type="PANTHER" id="PTHR22761:SF10">
    <property type="entry name" value="GH13992P"/>
    <property type="match status" value="1"/>
</dbReference>
<protein>
    <submittedName>
        <fullName evidence="5">Uncharacterized protein</fullName>
    </submittedName>
</protein>
<dbReference type="EMBL" id="JAEAOA010001462">
    <property type="protein sequence ID" value="KAK3581215.1"/>
    <property type="molecule type" value="Genomic_DNA"/>
</dbReference>
<comment type="subcellular location">
    <subcellularLocation>
        <location evidence="1">Endosome</location>
    </subcellularLocation>
</comment>
<dbReference type="Proteomes" id="UP001195483">
    <property type="component" value="Unassembled WGS sequence"/>
</dbReference>
<evidence type="ECO:0000256" key="1">
    <source>
        <dbReference type="ARBA" id="ARBA00004177"/>
    </source>
</evidence>
<proteinExistence type="inferred from homology"/>
<reference evidence="5" key="2">
    <citation type="journal article" date="2021" name="Genome Biol. Evol.">
        <title>Developing a high-quality reference genome for a parasitic bivalve with doubly uniparental inheritance (Bivalvia: Unionida).</title>
        <authorList>
            <person name="Smith C.H."/>
        </authorList>
    </citation>
    <scope>NUCLEOTIDE SEQUENCE</scope>
    <source>
        <strain evidence="5">CHS0354</strain>
        <tissue evidence="5">Mantle</tissue>
    </source>
</reference>
<evidence type="ECO:0000313" key="6">
    <source>
        <dbReference type="Proteomes" id="UP001195483"/>
    </source>
</evidence>
<dbReference type="AlphaFoldDB" id="A0AAE0RXM9"/>
<evidence type="ECO:0000256" key="3">
    <source>
        <dbReference type="ARBA" id="ARBA00022753"/>
    </source>
</evidence>
<accession>A0AAE0RXM9</accession>
<sequence>MSFFKKVPSWRKSKDRKGQAHQESIRGLRKIEDKLNKMSEFLEEKVKEESTIVKKNATKNKRVALAALKRKKLCEKQLLHIGGTLSTIKLQRAALENAKINAEVFKAMASVSAALKSAHHNIDIEKVHSLMEDVVEQQEIGQEISDAISNPAGFGQDVDETS</sequence>